<dbReference type="OrthoDB" id="91236at2759"/>
<accession>A0A8K1FFP2</accession>
<dbReference type="Proteomes" id="UP000794436">
    <property type="component" value="Unassembled WGS sequence"/>
</dbReference>
<dbReference type="EMBL" id="SPLM01000075">
    <property type="protein sequence ID" value="TMW61875.1"/>
    <property type="molecule type" value="Genomic_DNA"/>
</dbReference>
<evidence type="ECO:0000313" key="1">
    <source>
        <dbReference type="EMBL" id="TMW61875.1"/>
    </source>
</evidence>
<gene>
    <name evidence="1" type="ORF">Poli38472_010938</name>
</gene>
<comment type="caution">
    <text evidence="1">The sequence shown here is derived from an EMBL/GenBank/DDBJ whole genome shotgun (WGS) entry which is preliminary data.</text>
</comment>
<reference evidence="1" key="1">
    <citation type="submission" date="2019-03" db="EMBL/GenBank/DDBJ databases">
        <title>Long read genome sequence of the mycoparasitic Pythium oligandrum ATCC 38472 isolated from sugarbeet rhizosphere.</title>
        <authorList>
            <person name="Gaulin E."/>
        </authorList>
    </citation>
    <scope>NUCLEOTIDE SEQUENCE</scope>
    <source>
        <strain evidence="1">ATCC 38472_TT</strain>
    </source>
</reference>
<name>A0A8K1FFP2_PYTOL</name>
<organism evidence="1 2">
    <name type="scientific">Pythium oligandrum</name>
    <name type="common">Mycoparasitic fungus</name>
    <dbReference type="NCBI Taxonomy" id="41045"/>
    <lineage>
        <taxon>Eukaryota</taxon>
        <taxon>Sar</taxon>
        <taxon>Stramenopiles</taxon>
        <taxon>Oomycota</taxon>
        <taxon>Peronosporomycetes</taxon>
        <taxon>Pythiales</taxon>
        <taxon>Pythiaceae</taxon>
        <taxon>Pythium</taxon>
    </lineage>
</organism>
<protein>
    <submittedName>
        <fullName evidence="1">Uncharacterized protein</fullName>
    </submittedName>
</protein>
<evidence type="ECO:0000313" key="2">
    <source>
        <dbReference type="Proteomes" id="UP000794436"/>
    </source>
</evidence>
<sequence>MRSTPPEKHILRFRLDVDTADTAAWAPYEAAAKHLADDPQVLRLVDELERVTRIKPTPFVVLENSSGTGKTQMAFNLRETEVFHILCHSPGDADQPVYRAFNASFRWCAAKDKDVLKQGSIRELEDTPRLYLYGFIAAALDGRTEFSVPARRIDVSKAIARRRERTSMPTVFFLDEFPRIRYREDRSREETSHDAECVSLLLLARRVQLNERNRTHSFSGS</sequence>
<keyword evidence="2" id="KW-1185">Reference proteome</keyword>
<dbReference type="AlphaFoldDB" id="A0A8K1FFP2"/>
<proteinExistence type="predicted"/>